<dbReference type="KEGG" id="cten:18245604"/>
<evidence type="ECO:0008006" key="5">
    <source>
        <dbReference type="Google" id="ProtNLM"/>
    </source>
</evidence>
<dbReference type="eggNOG" id="ENOG502S4WT">
    <property type="taxonomic scope" value="Eukaryota"/>
</dbReference>
<dbReference type="InterPro" id="IPR018627">
    <property type="entry name" value="ELP6"/>
</dbReference>
<evidence type="ECO:0000313" key="4">
    <source>
        <dbReference type="Proteomes" id="UP000000707"/>
    </source>
</evidence>
<dbReference type="PANTHER" id="PTHR16184">
    <property type="entry name" value="ELONGATOR COMPLEX PROTEIN 6"/>
    <property type="match status" value="1"/>
</dbReference>
<dbReference type="HOGENOM" id="CLU_086730_0_0_1"/>
<evidence type="ECO:0000313" key="3">
    <source>
        <dbReference type="EMBL" id="EGV65377.1"/>
    </source>
</evidence>
<keyword evidence="4" id="KW-1185">Reference proteome</keyword>
<dbReference type="GeneID" id="18245604"/>
<dbReference type="GO" id="GO:0033588">
    <property type="term" value="C:elongator holoenzyme complex"/>
    <property type="evidence" value="ECO:0007669"/>
    <property type="project" value="InterPro"/>
</dbReference>
<sequence length="274" mass="30903">MTSIQEQDLVLFKDNSIVSDKLLSSSSSHLSIIAYTEGTQPTWFVNSLIENSLVGTACLVNKDLTKQTPKRSQVIYISFSNLLEFYTKACKKNGVDLSRESNFHFIDCFTDLFTKHITNPENASSQTSKLFSFIIKQLSMVPGVNKIVFIENPEILLTATSISSVELSNSLVKLNRLCRNLFVISCHTSPQIVDIHSKEAYDPNFKTSDFLVKLHQRAHLNIYLEPLTTGRAKDITGILTVSKGPLPFESSIIIDEKSYTYNVTKESNIKLYFR</sequence>
<protein>
    <recommendedName>
        <fullName evidence="5">Elongator complex protein 6</fullName>
    </recommendedName>
</protein>
<reference evidence="3 4" key="1">
    <citation type="journal article" date="2011" name="Proc. Natl. Acad. Sci. U.S.A.">
        <title>Comparative genomics of xylose-fermenting fungi for enhanced biofuel production.</title>
        <authorList>
            <person name="Wohlbach D.J."/>
            <person name="Kuo A."/>
            <person name="Sato T.K."/>
            <person name="Potts K.M."/>
            <person name="Salamov A.A."/>
            <person name="LaButti K.M."/>
            <person name="Sun H."/>
            <person name="Clum A."/>
            <person name="Pangilinan J.L."/>
            <person name="Lindquist E.A."/>
            <person name="Lucas S."/>
            <person name="Lapidus A."/>
            <person name="Jin M."/>
            <person name="Gunawan C."/>
            <person name="Balan V."/>
            <person name="Dale B.E."/>
            <person name="Jeffries T.W."/>
            <person name="Zinkel R."/>
            <person name="Barry K.W."/>
            <person name="Grigoriev I.V."/>
            <person name="Gasch A.P."/>
        </authorList>
    </citation>
    <scope>NUCLEOTIDE SEQUENCE [LARGE SCALE GENOMIC DNA]</scope>
    <source>
        <strain evidence="4">ATCC 10573 / BCRC 21748 / CBS 615 / JCM 9827 / NBRC 10315 / NRRL Y-1498 / VKM Y-70</strain>
    </source>
</reference>
<dbReference type="UniPathway" id="UPA00988"/>
<comment type="pathway">
    <text evidence="1">tRNA modification; 5-methoxycarbonylmethyl-2-thiouridine-tRNA biosynthesis.</text>
</comment>
<dbReference type="EMBL" id="GL996514">
    <property type="protein sequence ID" value="EGV65377.1"/>
    <property type="molecule type" value="Genomic_DNA"/>
</dbReference>
<dbReference type="InterPro" id="IPR027417">
    <property type="entry name" value="P-loop_NTPase"/>
</dbReference>
<dbReference type="OrthoDB" id="9995306at2759"/>
<organism evidence="4">
    <name type="scientific">Candida tenuis (strain ATCC 10573 / BCRC 21748 / CBS 615 / JCM 9827 / NBRC 10315 / NRRL Y-1498 / VKM Y-70)</name>
    <name type="common">Yeast</name>
    <name type="synonym">Yamadazyma tenuis</name>
    <dbReference type="NCBI Taxonomy" id="590646"/>
    <lineage>
        <taxon>Eukaryota</taxon>
        <taxon>Fungi</taxon>
        <taxon>Dikarya</taxon>
        <taxon>Ascomycota</taxon>
        <taxon>Saccharomycotina</taxon>
        <taxon>Pichiomycetes</taxon>
        <taxon>Debaryomycetaceae</taxon>
        <taxon>Yamadazyma</taxon>
    </lineage>
</organism>
<accession>G3B0E1</accession>
<dbReference type="AlphaFoldDB" id="G3B0E1"/>
<dbReference type="Proteomes" id="UP000000707">
    <property type="component" value="Unassembled WGS sequence"/>
</dbReference>
<dbReference type="PANTHER" id="PTHR16184:SF6">
    <property type="entry name" value="ELONGATOR COMPLEX PROTEIN 6"/>
    <property type="match status" value="1"/>
</dbReference>
<gene>
    <name evidence="3" type="ORF">CANTEDRAFT_103065</name>
</gene>
<evidence type="ECO:0000256" key="1">
    <source>
        <dbReference type="ARBA" id="ARBA00005043"/>
    </source>
</evidence>
<evidence type="ECO:0000256" key="2">
    <source>
        <dbReference type="ARBA" id="ARBA00008837"/>
    </source>
</evidence>
<name>G3B0E1_CANTC</name>
<dbReference type="Gene3D" id="3.40.50.300">
    <property type="entry name" value="P-loop containing nucleotide triphosphate hydrolases"/>
    <property type="match status" value="1"/>
</dbReference>
<proteinExistence type="inferred from homology"/>
<dbReference type="STRING" id="590646.G3B0E1"/>
<dbReference type="CDD" id="cd19495">
    <property type="entry name" value="Elp6"/>
    <property type="match status" value="1"/>
</dbReference>
<comment type="similarity">
    <text evidence="2">Belongs to the ELP6 family.</text>
</comment>
<dbReference type="GO" id="GO:0002098">
    <property type="term" value="P:tRNA wobble uridine modification"/>
    <property type="evidence" value="ECO:0007669"/>
    <property type="project" value="InterPro"/>
</dbReference>